<evidence type="ECO:0000256" key="3">
    <source>
        <dbReference type="ARBA" id="ARBA00022840"/>
    </source>
</evidence>
<feature type="domain" description="ABC transporter" evidence="4">
    <location>
        <begin position="1"/>
        <end position="220"/>
    </location>
</feature>
<dbReference type="Gene3D" id="3.40.50.300">
    <property type="entry name" value="P-loop containing nucleotide triphosphate hydrolases"/>
    <property type="match status" value="1"/>
</dbReference>
<evidence type="ECO:0000256" key="1">
    <source>
        <dbReference type="ARBA" id="ARBA00022448"/>
    </source>
</evidence>
<dbReference type="EMBL" id="PYLO01000004">
    <property type="protein sequence ID" value="PST36496.1"/>
    <property type="molecule type" value="Genomic_DNA"/>
</dbReference>
<sequence length="236" mass="27100">MKISKLQKKMGQFTLQIEELYLESGKVHGLIGTNGCGKTTLSKLIQGILVPDGGRIDYEGLTPRDITMTTQRPYLLHDTVYQNLIYPLKIRGIRPDEAKMDAWLERCGLLQKKNQYARSLSSGEQQKLSFIRALVFDPAFVIVDETLSNLDPDSTELFEQLMREQQTKNKMTWLLISHQLVHVRKICDQVHFMEQGNVLVSGTPEEILLHPSHPSIRRYLADTEVSYRENEKNSEI</sequence>
<dbReference type="InterPro" id="IPR027417">
    <property type="entry name" value="P-loop_NTPase"/>
</dbReference>
<gene>
    <name evidence="5" type="ORF">C7U56_11940</name>
</gene>
<dbReference type="GO" id="GO:0005524">
    <property type="term" value="F:ATP binding"/>
    <property type="evidence" value="ECO:0007669"/>
    <property type="project" value="UniProtKB-KW"/>
</dbReference>
<dbReference type="InterPro" id="IPR017871">
    <property type="entry name" value="ABC_transporter-like_CS"/>
</dbReference>
<evidence type="ECO:0000256" key="2">
    <source>
        <dbReference type="ARBA" id="ARBA00022741"/>
    </source>
</evidence>
<dbReference type="PANTHER" id="PTHR42939:SF1">
    <property type="entry name" value="ABC TRANSPORTER ATP-BINDING PROTEIN ALBC-RELATED"/>
    <property type="match status" value="1"/>
</dbReference>
<evidence type="ECO:0000313" key="5">
    <source>
        <dbReference type="EMBL" id="PST36496.1"/>
    </source>
</evidence>
<keyword evidence="1" id="KW-0813">Transport</keyword>
<dbReference type="RefSeq" id="WP_107001403.1">
    <property type="nucleotide sequence ID" value="NZ_JAJEPQ010000015.1"/>
</dbReference>
<evidence type="ECO:0000313" key="6">
    <source>
        <dbReference type="Proteomes" id="UP000241048"/>
    </source>
</evidence>
<dbReference type="PROSITE" id="PS00211">
    <property type="entry name" value="ABC_TRANSPORTER_1"/>
    <property type="match status" value="1"/>
</dbReference>
<proteinExistence type="predicted"/>
<dbReference type="GO" id="GO:0016887">
    <property type="term" value="F:ATP hydrolysis activity"/>
    <property type="evidence" value="ECO:0007669"/>
    <property type="project" value="InterPro"/>
</dbReference>
<dbReference type="InterPro" id="IPR003439">
    <property type="entry name" value="ABC_transporter-like_ATP-bd"/>
</dbReference>
<organism evidence="5 6">
    <name type="scientific">Clostridium fessum</name>
    <dbReference type="NCBI Taxonomy" id="2126740"/>
    <lineage>
        <taxon>Bacteria</taxon>
        <taxon>Bacillati</taxon>
        <taxon>Bacillota</taxon>
        <taxon>Clostridia</taxon>
        <taxon>Eubacteriales</taxon>
        <taxon>Clostridiaceae</taxon>
        <taxon>Clostridium</taxon>
    </lineage>
</organism>
<dbReference type="AlphaFoldDB" id="A0A2T3FMI7"/>
<dbReference type="PROSITE" id="PS50893">
    <property type="entry name" value="ABC_TRANSPORTER_2"/>
    <property type="match status" value="1"/>
</dbReference>
<keyword evidence="3" id="KW-0067">ATP-binding</keyword>
<dbReference type="PANTHER" id="PTHR42939">
    <property type="entry name" value="ABC TRANSPORTER ATP-BINDING PROTEIN ALBC-RELATED"/>
    <property type="match status" value="1"/>
</dbReference>
<reference evidence="5 6" key="1">
    <citation type="submission" date="2018-03" db="EMBL/GenBank/DDBJ databases">
        <title>Lachnoclostridium SNUG30386 gen.nov., sp.nov., isolated from human faeces.</title>
        <authorList>
            <person name="Seo B."/>
            <person name="Jeon K."/>
            <person name="Ko G."/>
        </authorList>
    </citation>
    <scope>NUCLEOTIDE SEQUENCE [LARGE SCALE GENOMIC DNA]</scope>
    <source>
        <strain evidence="5 6">SNUG30386</strain>
    </source>
</reference>
<evidence type="ECO:0000259" key="4">
    <source>
        <dbReference type="PROSITE" id="PS50893"/>
    </source>
</evidence>
<protein>
    <recommendedName>
        <fullName evidence="4">ABC transporter domain-containing protein</fullName>
    </recommendedName>
</protein>
<dbReference type="InterPro" id="IPR051782">
    <property type="entry name" value="ABC_Transporter_VariousFunc"/>
</dbReference>
<keyword evidence="2" id="KW-0547">Nucleotide-binding</keyword>
<dbReference type="Pfam" id="PF00005">
    <property type="entry name" value="ABC_tran"/>
    <property type="match status" value="1"/>
</dbReference>
<dbReference type="SUPFAM" id="SSF52540">
    <property type="entry name" value="P-loop containing nucleoside triphosphate hydrolases"/>
    <property type="match status" value="1"/>
</dbReference>
<keyword evidence="6" id="KW-1185">Reference proteome</keyword>
<dbReference type="Proteomes" id="UP000241048">
    <property type="component" value="Unassembled WGS sequence"/>
</dbReference>
<accession>A0A2T3FMI7</accession>
<comment type="caution">
    <text evidence="5">The sequence shown here is derived from an EMBL/GenBank/DDBJ whole genome shotgun (WGS) entry which is preliminary data.</text>
</comment>
<name>A0A2T3FMI7_9CLOT</name>